<accession>A0A212JAC7</accession>
<dbReference type="PIRSF" id="PIRSF007663">
    <property type="entry name" value="UCP007663"/>
    <property type="match status" value="1"/>
</dbReference>
<gene>
    <name evidence="5" type="ORF">KL86DYS1_11630</name>
</gene>
<evidence type="ECO:0000259" key="4">
    <source>
        <dbReference type="Pfam" id="PF22124"/>
    </source>
</evidence>
<feature type="signal peptide" evidence="1">
    <location>
        <begin position="1"/>
        <end position="20"/>
    </location>
</feature>
<dbReference type="GO" id="GO:0004560">
    <property type="term" value="F:alpha-L-fucosidase activity"/>
    <property type="evidence" value="ECO:0007669"/>
    <property type="project" value="InterPro"/>
</dbReference>
<dbReference type="InterPro" id="IPR054363">
    <property type="entry name" value="GH95_cat"/>
</dbReference>
<dbReference type="InterPro" id="IPR012341">
    <property type="entry name" value="6hp_glycosidase-like_sf"/>
</dbReference>
<dbReference type="PANTHER" id="PTHR31084:SF0">
    <property type="entry name" value="ALPHA-L-FUCOSIDASE 2"/>
    <property type="match status" value="1"/>
</dbReference>
<dbReference type="GO" id="GO:0005975">
    <property type="term" value="P:carbohydrate metabolic process"/>
    <property type="evidence" value="ECO:0007669"/>
    <property type="project" value="InterPro"/>
</dbReference>
<dbReference type="Gene3D" id="1.50.10.10">
    <property type="match status" value="1"/>
</dbReference>
<dbReference type="Pfam" id="PF21307">
    <property type="entry name" value="Glyco_hydro_95_C"/>
    <property type="match status" value="1"/>
</dbReference>
<keyword evidence="1" id="KW-0732">Signal</keyword>
<evidence type="ECO:0000313" key="5">
    <source>
        <dbReference type="EMBL" id="SBV96372.1"/>
    </source>
</evidence>
<reference evidence="5" key="1">
    <citation type="submission" date="2016-04" db="EMBL/GenBank/DDBJ databases">
        <authorList>
            <person name="Evans L.H."/>
            <person name="Alamgir A."/>
            <person name="Owens N."/>
            <person name="Weber N.D."/>
            <person name="Virtaneva K."/>
            <person name="Barbian K."/>
            <person name="Babar A."/>
            <person name="Rosenke K."/>
        </authorList>
    </citation>
    <scope>NUCLEOTIDE SEQUENCE</scope>
    <source>
        <strain evidence="5">86-1</strain>
    </source>
</reference>
<feature type="domain" description="Glycosyl hydrolase family 95 N-terminal" evidence="2">
    <location>
        <begin position="25"/>
        <end position="258"/>
    </location>
</feature>
<dbReference type="RefSeq" id="WP_296939801.1">
    <property type="nucleotide sequence ID" value="NZ_LT599032.1"/>
</dbReference>
<proteinExistence type="predicted"/>
<sequence>MRKRFGLFMFLALSILTVQAGDIKLQYKRPAKEWVEAFPLGNSRLGAMVFGSPARERLQLNEETMWGGGPHRNDSPALLGSLDEVRNLIFAGKEKQAEALLDKTMRTPHNGMPYQTIGNLYLDFAGHDNFSDYSRNLDLKTAVATTRYAVDGVTYTREVFTSFADNVIIMRITADKENSINFSASYDSPVKGYAISAKGNRLVLKGTGSDHEGVKGVVRFENQTEIQTEGGTVKAGKDNIVVKNANTATIYISIATNFIDYKNVSGNETRKAGAILKSALAKPYQTALNDHIKYYQNQFNRVELDLGTSERMNDETDSRVRNFKDGKDQNLVTLLFQFGRYLLISSSQPGGQPSTLQGIWNDQLVPPWDSKYTININTEMNYWPAEVTNLSETHFPLFGMVKEIAETGKETAKVMYNANGWVTHHNTDIWRTTGPVDGAFYGMWPNGGAWLSRHMWQHYLYTGDKTFLSEVYPVLKGAADFFLDFLVEHPKYKWMVSAPSSSPEQGPPGTGTSITAGSTMDNQIVFDVLSDALNASRALQLADNAYERRLEDMISRLAPMQIGKYNQLQEWLDDVDDPKNDHRHVSHLYGLYPSNQISPYSHPALFQAAKNSLLYRGDMATGWSIGWKINFWARLLDGNHTYKIISNMLSLVEPGNNDGRTYPNLFDAHPPFQIDGNFGFTAGVAEMLLQSHDGALHLLPALPDAWKKGAVKGLMARGGFEVSMEWDNGELLTVSVLSKLGGNMRLRSYVPLTGAGLSEAKGVNPNPLYGTAQIKEPLVSKEINAQYPLLYKIYEYDVDTRQGQAYTFKRGLK</sequence>
<feature type="chain" id="PRO_5012419846" evidence="1">
    <location>
        <begin position="21"/>
        <end position="813"/>
    </location>
</feature>
<evidence type="ECO:0000259" key="2">
    <source>
        <dbReference type="Pfam" id="PF14498"/>
    </source>
</evidence>
<dbReference type="PANTHER" id="PTHR31084">
    <property type="entry name" value="ALPHA-L-FUCOSIDASE 2"/>
    <property type="match status" value="1"/>
</dbReference>
<dbReference type="InterPro" id="IPR016518">
    <property type="entry name" value="Alpha-L-fucosidase"/>
</dbReference>
<feature type="domain" description="Alpha fucosidase A-like C-terminal" evidence="3">
    <location>
        <begin position="690"/>
        <end position="749"/>
    </location>
</feature>
<protein>
    <submittedName>
        <fullName evidence="5">Uncharacterized protein</fullName>
    </submittedName>
</protein>
<dbReference type="InterPro" id="IPR027414">
    <property type="entry name" value="GH95_N_dom"/>
</dbReference>
<evidence type="ECO:0000259" key="3">
    <source>
        <dbReference type="Pfam" id="PF21307"/>
    </source>
</evidence>
<evidence type="ECO:0000256" key="1">
    <source>
        <dbReference type="SAM" id="SignalP"/>
    </source>
</evidence>
<dbReference type="Pfam" id="PF14498">
    <property type="entry name" value="Glyco_hyd_65N_2"/>
    <property type="match status" value="1"/>
</dbReference>
<feature type="domain" description="Glycosyl hydrolase family 95 catalytic" evidence="4">
    <location>
        <begin position="284"/>
        <end position="688"/>
    </location>
</feature>
<dbReference type="InterPro" id="IPR008928">
    <property type="entry name" value="6-hairpin_glycosidase_sf"/>
</dbReference>
<name>A0A212JAC7_9BACT</name>
<dbReference type="AlphaFoldDB" id="A0A212JAC7"/>
<dbReference type="Pfam" id="PF22124">
    <property type="entry name" value="Glyco_hydro_95_cat"/>
    <property type="match status" value="1"/>
</dbReference>
<dbReference type="SUPFAM" id="SSF48208">
    <property type="entry name" value="Six-hairpin glycosidases"/>
    <property type="match status" value="1"/>
</dbReference>
<dbReference type="InterPro" id="IPR049053">
    <property type="entry name" value="AFCA-like_C"/>
</dbReference>
<dbReference type="FunFam" id="1.50.10.10:FF:000028">
    <property type="entry name" value="Alpha-L-fucosidase 2"/>
    <property type="match status" value="1"/>
</dbReference>
<dbReference type="EMBL" id="FLUM01000001">
    <property type="protein sequence ID" value="SBV96372.1"/>
    <property type="molecule type" value="Genomic_DNA"/>
</dbReference>
<organism evidence="5">
    <name type="scientific">uncultured Dysgonomonas sp</name>
    <dbReference type="NCBI Taxonomy" id="206096"/>
    <lineage>
        <taxon>Bacteria</taxon>
        <taxon>Pseudomonadati</taxon>
        <taxon>Bacteroidota</taxon>
        <taxon>Bacteroidia</taxon>
        <taxon>Bacteroidales</taxon>
        <taxon>Dysgonomonadaceae</taxon>
        <taxon>Dysgonomonas</taxon>
        <taxon>environmental samples</taxon>
    </lineage>
</organism>